<organism evidence="1 2">
    <name type="scientific">Rhodocyclus tenuis</name>
    <name type="common">Rhodospirillum tenue</name>
    <dbReference type="NCBI Taxonomy" id="1066"/>
    <lineage>
        <taxon>Bacteria</taxon>
        <taxon>Pseudomonadati</taxon>
        <taxon>Pseudomonadota</taxon>
        <taxon>Betaproteobacteria</taxon>
        <taxon>Rhodocyclales</taxon>
        <taxon>Rhodocyclaceae</taxon>
        <taxon>Rhodocyclus</taxon>
    </lineage>
</organism>
<proteinExistence type="predicted"/>
<evidence type="ECO:0008006" key="3">
    <source>
        <dbReference type="Google" id="ProtNLM"/>
    </source>
</evidence>
<dbReference type="EMBL" id="JACIGE010000010">
    <property type="protein sequence ID" value="MBB4248256.1"/>
    <property type="molecule type" value="Genomic_DNA"/>
</dbReference>
<keyword evidence="2" id="KW-1185">Reference proteome</keyword>
<sequence>MMALLVCVNAWSVEPEVTCKEVSPKKPPSVRTKEPLVQEISITCGNQTVSQTAPEKTPDKKERDDASFSWGKIVEEIFKLIGTLSWPVAAVLIAYLFKKELAAMLARLKKGKFGSAEFEFENYVREVDAEADIPRAPENESISPTAAARASTDPRGAIVSAWIEVEDELFNLVRRRDLSEQASSPRQSKNTVWAIRAVQKAQALDSNWIALFHDLRTLRNEAAHSTDFSPPPEAVIKYVQLAKELANAMRVAAIG</sequence>
<evidence type="ECO:0000313" key="2">
    <source>
        <dbReference type="Proteomes" id="UP000587070"/>
    </source>
</evidence>
<protein>
    <recommendedName>
        <fullName evidence="3">DUF4145 domain-containing protein</fullName>
    </recommendedName>
</protein>
<dbReference type="AlphaFoldDB" id="A0A840G8S7"/>
<comment type="caution">
    <text evidence="1">The sequence shown here is derived from an EMBL/GenBank/DDBJ whole genome shotgun (WGS) entry which is preliminary data.</text>
</comment>
<gene>
    <name evidence="1" type="ORF">GGD90_002648</name>
</gene>
<dbReference type="OrthoDB" id="7840545at2"/>
<dbReference type="RefSeq" id="WP_153117485.1">
    <property type="nucleotide sequence ID" value="NZ_JACIGE010000010.1"/>
</dbReference>
<dbReference type="Proteomes" id="UP000587070">
    <property type="component" value="Unassembled WGS sequence"/>
</dbReference>
<reference evidence="1 2" key="1">
    <citation type="submission" date="2020-08" db="EMBL/GenBank/DDBJ databases">
        <title>Genome sequencing of Purple Non-Sulfur Bacteria from various extreme environments.</title>
        <authorList>
            <person name="Mayer M."/>
        </authorList>
    </citation>
    <scope>NUCLEOTIDE SEQUENCE [LARGE SCALE GENOMIC DNA]</scope>
    <source>
        <strain evidence="1 2">2761</strain>
    </source>
</reference>
<evidence type="ECO:0000313" key="1">
    <source>
        <dbReference type="EMBL" id="MBB4248256.1"/>
    </source>
</evidence>
<accession>A0A840G8S7</accession>
<name>A0A840G8S7_RHOTE</name>